<organism evidence="2">
    <name type="scientific">Trichodesmium erythraeum (strain IMS101)</name>
    <dbReference type="NCBI Taxonomy" id="203124"/>
    <lineage>
        <taxon>Bacteria</taxon>
        <taxon>Bacillati</taxon>
        <taxon>Cyanobacteriota</taxon>
        <taxon>Cyanophyceae</taxon>
        <taxon>Oscillatoriophycideae</taxon>
        <taxon>Oscillatoriales</taxon>
        <taxon>Microcoleaceae</taxon>
        <taxon>Trichodesmium</taxon>
    </lineage>
</organism>
<dbReference type="PANTHER" id="PTHR46564:SF1">
    <property type="entry name" value="TRANSPOSASE"/>
    <property type="match status" value="1"/>
</dbReference>
<dbReference type="InterPro" id="IPR009057">
    <property type="entry name" value="Homeodomain-like_sf"/>
</dbReference>
<dbReference type="InterPro" id="IPR002622">
    <property type="entry name" value="Transposase_14"/>
</dbReference>
<reference evidence="2" key="1">
    <citation type="submission" date="2006-06" db="EMBL/GenBank/DDBJ databases">
        <title>Complete sequence of Trichodesmium erythraeum IMS101.</title>
        <authorList>
            <consortium name="US DOE Joint Genome Institute"/>
            <person name="Copeland A."/>
            <person name="Lucas S."/>
            <person name="Lapidus A."/>
            <person name="Barry K."/>
            <person name="Detter J.C."/>
            <person name="Glavina del Rio T."/>
            <person name="Hammon N."/>
            <person name="Israni S."/>
            <person name="Dalin E."/>
            <person name="Tice H."/>
            <person name="Pitluck S."/>
            <person name="Kiss H."/>
            <person name="Munk A.C."/>
            <person name="Brettin T."/>
            <person name="Bruce D."/>
            <person name="Han C."/>
            <person name="Tapia R."/>
            <person name="Gilna P."/>
            <person name="Schmutz J."/>
            <person name="Larimer F."/>
            <person name="Land M."/>
            <person name="Hauser L."/>
            <person name="Kyrpides N."/>
            <person name="Kim E."/>
            <person name="Richardson P."/>
        </authorList>
    </citation>
    <scope>NUCLEOTIDE SEQUENCE [LARGE SCALE GENOMIC DNA]</scope>
    <source>
        <strain evidence="2">IMS101</strain>
    </source>
</reference>
<dbReference type="EMBL" id="CP000393">
    <property type="protein sequence ID" value="ABG50599.1"/>
    <property type="molecule type" value="Genomic_DNA"/>
</dbReference>
<dbReference type="AlphaFoldDB" id="Q116H5"/>
<dbReference type="HOGENOM" id="CLU_056788_5_2_3"/>
<evidence type="ECO:0000259" key="1">
    <source>
        <dbReference type="Pfam" id="PF01710"/>
    </source>
</evidence>
<dbReference type="Pfam" id="PF01710">
    <property type="entry name" value="HTH_Tnp_IS630"/>
    <property type="match status" value="1"/>
</dbReference>
<accession>Q116H5</accession>
<dbReference type="eggNOG" id="COG2963">
    <property type="taxonomic scope" value="Bacteria"/>
</dbReference>
<protein>
    <submittedName>
        <fullName evidence="2">Transposase</fullName>
    </submittedName>
</protein>
<proteinExistence type="predicted"/>
<gene>
    <name evidence="2" type="ordered locus">Tery_1256</name>
</gene>
<dbReference type="PANTHER" id="PTHR46564">
    <property type="entry name" value="TRANSPOSASE"/>
    <property type="match status" value="1"/>
</dbReference>
<evidence type="ECO:0000313" key="2">
    <source>
        <dbReference type="EMBL" id="ABG50599.1"/>
    </source>
</evidence>
<feature type="domain" description="Transposase Synechocystis PCC 6803" evidence="1">
    <location>
        <begin position="1"/>
        <end position="96"/>
    </location>
</feature>
<sequence>MSYSLDFRQKVINFVENGGTITEAAHVFGIGIASIYRWSSRQKLEATKVKRRRIKLDWKELEKDVKLNSEFKLAYKAKKKIGVNQTAIFYALKRMNFP</sequence>
<dbReference type="KEGG" id="ter:Tery_1256"/>
<dbReference type="SUPFAM" id="SSF46689">
    <property type="entry name" value="Homeodomain-like"/>
    <property type="match status" value="1"/>
</dbReference>
<name>Q116H5_TRIEI</name>